<dbReference type="Proteomes" id="UP001642482">
    <property type="component" value="Unassembled WGS sequence"/>
</dbReference>
<proteinExistence type="predicted"/>
<sequence>MRRGSILDQLNKILFKESDTTNIVAMSGLGGIGKTQIALELAYQVRARFKDCSIFWMSATIKESIENAFIGAARALRIPGFENNKANAKELVRDFLSNETAGRWAFGV</sequence>
<accession>A0ABP0B002</accession>
<evidence type="ECO:0000259" key="1">
    <source>
        <dbReference type="Pfam" id="PF00931"/>
    </source>
</evidence>
<comment type="caution">
    <text evidence="2">The sequence shown here is derived from an EMBL/GenBank/DDBJ whole genome shotgun (WGS) entry which is preliminary data.</text>
</comment>
<dbReference type="Pfam" id="PF00931">
    <property type="entry name" value="NB-ARC"/>
    <property type="match status" value="1"/>
</dbReference>
<dbReference type="InterPro" id="IPR002182">
    <property type="entry name" value="NB-ARC"/>
</dbReference>
<protein>
    <recommendedName>
        <fullName evidence="1">NB-ARC domain-containing protein</fullName>
    </recommendedName>
</protein>
<dbReference type="InterPro" id="IPR027417">
    <property type="entry name" value="P-loop_NTPase"/>
</dbReference>
<keyword evidence="3" id="KW-1185">Reference proteome</keyword>
<dbReference type="Gene3D" id="3.40.50.300">
    <property type="entry name" value="P-loop containing nucleotide triphosphate hydrolases"/>
    <property type="match status" value="1"/>
</dbReference>
<name>A0ABP0B002_9PEZI</name>
<evidence type="ECO:0000313" key="2">
    <source>
        <dbReference type="EMBL" id="CAK7212883.1"/>
    </source>
</evidence>
<dbReference type="EMBL" id="CAWUHD010000010">
    <property type="protein sequence ID" value="CAK7212883.1"/>
    <property type="molecule type" value="Genomic_DNA"/>
</dbReference>
<reference evidence="2 3" key="1">
    <citation type="submission" date="2024-01" db="EMBL/GenBank/DDBJ databases">
        <authorList>
            <person name="Allen C."/>
            <person name="Tagirdzhanova G."/>
        </authorList>
    </citation>
    <scope>NUCLEOTIDE SEQUENCE [LARGE SCALE GENOMIC DNA]</scope>
</reference>
<gene>
    <name evidence="2" type="ORF">SEUCBS140593_001658</name>
</gene>
<dbReference type="SUPFAM" id="SSF52540">
    <property type="entry name" value="P-loop containing nucleoside triphosphate hydrolases"/>
    <property type="match status" value="1"/>
</dbReference>
<feature type="domain" description="NB-ARC" evidence="1">
    <location>
        <begin position="7"/>
        <end position="79"/>
    </location>
</feature>
<organism evidence="2 3">
    <name type="scientific">Sporothrix eucalyptigena</name>
    <dbReference type="NCBI Taxonomy" id="1812306"/>
    <lineage>
        <taxon>Eukaryota</taxon>
        <taxon>Fungi</taxon>
        <taxon>Dikarya</taxon>
        <taxon>Ascomycota</taxon>
        <taxon>Pezizomycotina</taxon>
        <taxon>Sordariomycetes</taxon>
        <taxon>Sordariomycetidae</taxon>
        <taxon>Ophiostomatales</taxon>
        <taxon>Ophiostomataceae</taxon>
        <taxon>Sporothrix</taxon>
    </lineage>
</organism>
<evidence type="ECO:0000313" key="3">
    <source>
        <dbReference type="Proteomes" id="UP001642482"/>
    </source>
</evidence>